<organism evidence="2 3">
    <name type="scientific">Mucor plumbeus</name>
    <dbReference type="NCBI Taxonomy" id="97098"/>
    <lineage>
        <taxon>Eukaryota</taxon>
        <taxon>Fungi</taxon>
        <taxon>Fungi incertae sedis</taxon>
        <taxon>Mucoromycota</taxon>
        <taxon>Mucoromycotina</taxon>
        <taxon>Mucoromycetes</taxon>
        <taxon>Mucorales</taxon>
        <taxon>Mucorineae</taxon>
        <taxon>Mucoraceae</taxon>
        <taxon>Mucor</taxon>
    </lineage>
</organism>
<protein>
    <recommendedName>
        <fullName evidence="1">Tc1-like transposase DDE domain-containing protein</fullName>
    </recommendedName>
</protein>
<dbReference type="Pfam" id="PF13358">
    <property type="entry name" value="DDE_3"/>
    <property type="match status" value="1"/>
</dbReference>
<sequence>MYPNVGLSKLSRYKRKFLGDSTSPKGGKRSKISTQTQNYIARNLQNGSLNGPKGVQSYLLTLGIEMSLRGIRYILKSEGFKARRKVKTNFVNATNKRKRFAWTKKYQQHYTVDDWRKWGFLNRLESICGAQMENPTTGRMEDGATELLSCQIESHVQEDGGSISLLDTLEYYGLDRKSFRFQQDNARPHTSVPIKQWFQRQGFSLKSILDWPPQNPDLNPIEHIWNQLKRRLNEYPARAITIAELEARIPQKWYKFTKEDWLKYIDSMPNRIKAVIRSKDGPTRY</sequence>
<dbReference type="AlphaFoldDB" id="A0A8H7VDT3"/>
<feature type="domain" description="Tc1-like transposase DDE" evidence="1">
    <location>
        <begin position="184"/>
        <end position="234"/>
    </location>
</feature>
<dbReference type="InterPro" id="IPR036397">
    <property type="entry name" value="RNaseH_sf"/>
</dbReference>
<proteinExistence type="predicted"/>
<keyword evidence="3" id="KW-1185">Reference proteome</keyword>
<dbReference type="EMBL" id="JAEPRC010000013">
    <property type="protein sequence ID" value="KAG2215152.1"/>
    <property type="molecule type" value="Genomic_DNA"/>
</dbReference>
<accession>A0A8H7VDT3</accession>
<evidence type="ECO:0000313" key="3">
    <source>
        <dbReference type="Proteomes" id="UP000650833"/>
    </source>
</evidence>
<evidence type="ECO:0000313" key="2">
    <source>
        <dbReference type="EMBL" id="KAG2215152.1"/>
    </source>
</evidence>
<dbReference type="GO" id="GO:0003676">
    <property type="term" value="F:nucleic acid binding"/>
    <property type="evidence" value="ECO:0007669"/>
    <property type="project" value="InterPro"/>
</dbReference>
<evidence type="ECO:0000259" key="1">
    <source>
        <dbReference type="Pfam" id="PF13358"/>
    </source>
</evidence>
<comment type="caution">
    <text evidence="2">The sequence shown here is derived from an EMBL/GenBank/DDBJ whole genome shotgun (WGS) entry which is preliminary data.</text>
</comment>
<dbReference type="Gene3D" id="3.30.420.10">
    <property type="entry name" value="Ribonuclease H-like superfamily/Ribonuclease H"/>
    <property type="match status" value="1"/>
</dbReference>
<name>A0A8H7VDT3_9FUNG</name>
<dbReference type="Proteomes" id="UP000650833">
    <property type="component" value="Unassembled WGS sequence"/>
</dbReference>
<reference evidence="2" key="1">
    <citation type="submission" date="2020-12" db="EMBL/GenBank/DDBJ databases">
        <title>Metabolic potential, ecology and presence of endohyphal bacteria is reflected in genomic diversity of Mucoromycotina.</title>
        <authorList>
            <person name="Muszewska A."/>
            <person name="Okrasinska A."/>
            <person name="Steczkiewicz K."/>
            <person name="Drgas O."/>
            <person name="Orlowska M."/>
            <person name="Perlinska-Lenart U."/>
            <person name="Aleksandrzak-Piekarczyk T."/>
            <person name="Szatraj K."/>
            <person name="Zielenkiewicz U."/>
            <person name="Pilsyk S."/>
            <person name="Malc E."/>
            <person name="Mieczkowski P."/>
            <person name="Kruszewska J.S."/>
            <person name="Biernat P."/>
            <person name="Pawlowska J."/>
        </authorList>
    </citation>
    <scope>NUCLEOTIDE SEQUENCE</scope>
    <source>
        <strain evidence="2">CBS 226.32</strain>
    </source>
</reference>
<dbReference type="InterPro" id="IPR038717">
    <property type="entry name" value="Tc1-like_DDE_dom"/>
</dbReference>
<gene>
    <name evidence="2" type="ORF">INT46_006538</name>
</gene>